<dbReference type="Gene3D" id="3.90.1340.10">
    <property type="entry name" value="Phage tail collar domain"/>
    <property type="match status" value="1"/>
</dbReference>
<feature type="domain" description="Phage tail collar" evidence="1">
    <location>
        <begin position="8"/>
        <end position="64"/>
    </location>
</feature>
<keyword evidence="3" id="KW-1185">Reference proteome</keyword>
<dbReference type="EMBL" id="FOUZ01000014">
    <property type="protein sequence ID" value="SFN53064.1"/>
    <property type="molecule type" value="Genomic_DNA"/>
</dbReference>
<organism evidence="2 3">
    <name type="scientific">Algoriella xinjiangensis</name>
    <dbReference type="NCBI Taxonomy" id="684065"/>
    <lineage>
        <taxon>Bacteria</taxon>
        <taxon>Pseudomonadati</taxon>
        <taxon>Bacteroidota</taxon>
        <taxon>Flavobacteriia</taxon>
        <taxon>Flavobacteriales</taxon>
        <taxon>Weeksellaceae</taxon>
        <taxon>Algoriella</taxon>
    </lineage>
</organism>
<proteinExistence type="predicted"/>
<evidence type="ECO:0000259" key="1">
    <source>
        <dbReference type="Pfam" id="PF07484"/>
    </source>
</evidence>
<evidence type="ECO:0000313" key="2">
    <source>
        <dbReference type="EMBL" id="SFN53064.1"/>
    </source>
</evidence>
<dbReference type="STRING" id="684065.SAMN05421738_11442"/>
<protein>
    <submittedName>
        <fullName evidence="2">Microcystin-dependent protein</fullName>
    </submittedName>
</protein>
<name>A0A1I4ZS19_9FLAO</name>
<dbReference type="InterPro" id="IPR011083">
    <property type="entry name" value="Phage_tail_collar_dom"/>
</dbReference>
<gene>
    <name evidence="2" type="ORF">SAMN05421738_11442</name>
</gene>
<dbReference type="Pfam" id="PF07484">
    <property type="entry name" value="Collar"/>
    <property type="match status" value="1"/>
</dbReference>
<dbReference type="SUPFAM" id="SSF88874">
    <property type="entry name" value="Receptor-binding domain of short tail fibre protein gp12"/>
    <property type="match status" value="1"/>
</dbReference>
<reference evidence="3" key="1">
    <citation type="submission" date="2016-10" db="EMBL/GenBank/DDBJ databases">
        <authorList>
            <person name="Varghese N."/>
            <person name="Submissions S."/>
        </authorList>
    </citation>
    <scope>NUCLEOTIDE SEQUENCE [LARGE SCALE GENOMIC DNA]</scope>
    <source>
        <strain evidence="3">XJ109</strain>
    </source>
</reference>
<dbReference type="InterPro" id="IPR037053">
    <property type="entry name" value="Phage_tail_collar_dom_sf"/>
</dbReference>
<dbReference type="OrthoDB" id="9810174at2"/>
<sequence>MSAEPYLGEIHIFGFNFPPLYWASCNGQLLQINQNTALFSLLGTMYGGDGRTTFALPNLQGSVPIGFGQGPGLSPRVLGEKIGSESETLSVNEFPAHNHEIGVKQSVATVADTTNPTNASLVKVNGDKHFSTALLKSVDVSNSELKIESSYIGGNQSHNNMQPYLALNFCIALYGIYPQRF</sequence>
<dbReference type="RefSeq" id="WP_092909273.1">
    <property type="nucleotide sequence ID" value="NZ_FOUZ01000014.1"/>
</dbReference>
<evidence type="ECO:0000313" key="3">
    <source>
        <dbReference type="Proteomes" id="UP000199149"/>
    </source>
</evidence>
<accession>A0A1I4ZS19</accession>
<dbReference type="AlphaFoldDB" id="A0A1I4ZS19"/>
<dbReference type="Proteomes" id="UP000199149">
    <property type="component" value="Unassembled WGS sequence"/>
</dbReference>